<feature type="region of interest" description="Disordered" evidence="2">
    <location>
        <begin position="333"/>
        <end position="372"/>
    </location>
</feature>
<dbReference type="PANTHER" id="PTHR43000">
    <property type="entry name" value="DTDP-D-GLUCOSE 4,6-DEHYDRATASE-RELATED"/>
    <property type="match status" value="1"/>
</dbReference>
<dbReference type="GO" id="GO:0045552">
    <property type="term" value="F:dihydroflavanol 4-reductase activity"/>
    <property type="evidence" value="ECO:0007669"/>
    <property type="project" value="UniProtKB-EC"/>
</dbReference>
<proteinExistence type="inferred from homology"/>
<dbReference type="EC" id="1.1.1.219" evidence="4"/>
<evidence type="ECO:0000256" key="1">
    <source>
        <dbReference type="ARBA" id="ARBA00007637"/>
    </source>
</evidence>
<gene>
    <name evidence="4" type="ORF">J2W55_001776</name>
</gene>
<accession>A0ABU1T945</accession>
<feature type="compositionally biased region" description="Basic and acidic residues" evidence="2">
    <location>
        <begin position="333"/>
        <end position="352"/>
    </location>
</feature>
<dbReference type="RefSeq" id="WP_310094451.1">
    <property type="nucleotide sequence ID" value="NZ_JAVDUU010000002.1"/>
</dbReference>
<dbReference type="SUPFAM" id="SSF51735">
    <property type="entry name" value="NAD(P)-binding Rossmann-fold domains"/>
    <property type="match status" value="1"/>
</dbReference>
<sequence>MKVLVTGATGFIGRQLTLALATAGYDVKALCRNTDHPYLIKHKNIEPVLGNILYKQSLLRAMEGCTLVYHTAAMAKMWCRNPDDYHDTNVTGTRNVLEIAAQTGVKKIVHTSTCGVWGPTLKHPMTETDPRISGFPIAYERTKYLAELEVQNFVKQGLPVTIVNPSRVYGEGPVTDSNTVGKIIAGYLKGKWRVIPGNGEQVANYAFLDDVVAGHIAAMDKGVAGERYILGGHDISFNAFFDTLRQVSGMQRTLLKIPLNAIELYSRLEWLKIRLTGLSPRFLPEFAERLKYDQKYCSNKAIDQLGYNITPFSEGLYKTVSYIKGINGIKNRTNKDSGSEKSLEPENRKSVETKMTAKKQEQGIQKTQLCNN</sequence>
<dbReference type="InterPro" id="IPR036291">
    <property type="entry name" value="NAD(P)-bd_dom_sf"/>
</dbReference>
<evidence type="ECO:0000313" key="5">
    <source>
        <dbReference type="Proteomes" id="UP001247620"/>
    </source>
</evidence>
<dbReference type="Pfam" id="PF01370">
    <property type="entry name" value="Epimerase"/>
    <property type="match status" value="1"/>
</dbReference>
<dbReference type="EC" id="1.1.1.216" evidence="4"/>
<evidence type="ECO:0000313" key="4">
    <source>
        <dbReference type="EMBL" id="MDR6941934.1"/>
    </source>
</evidence>
<dbReference type="GO" id="GO:0047886">
    <property type="term" value="F:farnesol dehydrogenase activity"/>
    <property type="evidence" value="ECO:0007669"/>
    <property type="project" value="UniProtKB-EC"/>
</dbReference>
<organism evidence="4 5">
    <name type="scientific">Mucilaginibacter pocheonensis</name>
    <dbReference type="NCBI Taxonomy" id="398050"/>
    <lineage>
        <taxon>Bacteria</taxon>
        <taxon>Pseudomonadati</taxon>
        <taxon>Bacteroidota</taxon>
        <taxon>Sphingobacteriia</taxon>
        <taxon>Sphingobacteriales</taxon>
        <taxon>Sphingobacteriaceae</taxon>
        <taxon>Mucilaginibacter</taxon>
    </lineage>
</organism>
<reference evidence="4 5" key="1">
    <citation type="submission" date="2023-07" db="EMBL/GenBank/DDBJ databases">
        <title>Sorghum-associated microbial communities from plants grown in Nebraska, USA.</title>
        <authorList>
            <person name="Schachtman D."/>
        </authorList>
    </citation>
    <scope>NUCLEOTIDE SEQUENCE [LARGE SCALE GENOMIC DNA]</scope>
    <source>
        <strain evidence="4 5">3262</strain>
    </source>
</reference>
<keyword evidence="4" id="KW-0560">Oxidoreductase</keyword>
<dbReference type="Proteomes" id="UP001247620">
    <property type="component" value="Unassembled WGS sequence"/>
</dbReference>
<dbReference type="Gene3D" id="3.40.50.720">
    <property type="entry name" value="NAD(P)-binding Rossmann-like Domain"/>
    <property type="match status" value="1"/>
</dbReference>
<comment type="similarity">
    <text evidence="1">Belongs to the NAD(P)-dependent epimerase/dehydratase family.</text>
</comment>
<evidence type="ECO:0000259" key="3">
    <source>
        <dbReference type="Pfam" id="PF01370"/>
    </source>
</evidence>
<comment type="caution">
    <text evidence="4">The sequence shown here is derived from an EMBL/GenBank/DDBJ whole genome shotgun (WGS) entry which is preliminary data.</text>
</comment>
<protein>
    <submittedName>
        <fullName evidence="4">Dihydroflavonol-4-reductase/farnesol dehydrogenase</fullName>
        <ecNumber evidence="4">1.1.1.216</ecNumber>
        <ecNumber evidence="4">1.1.1.219</ecNumber>
    </submittedName>
</protein>
<evidence type="ECO:0000256" key="2">
    <source>
        <dbReference type="SAM" id="MobiDB-lite"/>
    </source>
</evidence>
<dbReference type="InterPro" id="IPR001509">
    <property type="entry name" value="Epimerase_deHydtase"/>
</dbReference>
<name>A0ABU1T945_9SPHI</name>
<keyword evidence="5" id="KW-1185">Reference proteome</keyword>
<dbReference type="EMBL" id="JAVDUU010000002">
    <property type="protein sequence ID" value="MDR6941934.1"/>
    <property type="molecule type" value="Genomic_DNA"/>
</dbReference>
<feature type="compositionally biased region" description="Polar residues" evidence="2">
    <location>
        <begin position="362"/>
        <end position="372"/>
    </location>
</feature>
<feature type="domain" description="NAD-dependent epimerase/dehydratase" evidence="3">
    <location>
        <begin position="3"/>
        <end position="231"/>
    </location>
</feature>